<evidence type="ECO:0000256" key="4">
    <source>
        <dbReference type="ARBA" id="ARBA00022496"/>
    </source>
</evidence>
<feature type="domain" description="TonB-dependent receptor plug" evidence="15">
    <location>
        <begin position="43"/>
        <end position="153"/>
    </location>
</feature>
<protein>
    <submittedName>
        <fullName evidence="16">Ligand-gated channel</fullName>
    </submittedName>
</protein>
<evidence type="ECO:0000256" key="9">
    <source>
        <dbReference type="ARBA" id="ARBA00023136"/>
    </source>
</evidence>
<dbReference type="InterPro" id="IPR039426">
    <property type="entry name" value="TonB-dep_rcpt-like"/>
</dbReference>
<evidence type="ECO:0000256" key="7">
    <source>
        <dbReference type="ARBA" id="ARBA00023065"/>
    </source>
</evidence>
<keyword evidence="9 11" id="KW-0472">Membrane</keyword>
<dbReference type="PROSITE" id="PS52016">
    <property type="entry name" value="TONB_DEPENDENT_REC_3"/>
    <property type="match status" value="1"/>
</dbReference>
<dbReference type="CDD" id="cd01347">
    <property type="entry name" value="ligand_gated_channel"/>
    <property type="match status" value="1"/>
</dbReference>
<keyword evidence="17" id="KW-1185">Reference proteome</keyword>
<reference evidence="17" key="1">
    <citation type="journal article" date="2019" name="Int. J. Syst. Evol. Microbiol.">
        <title>The Global Catalogue of Microorganisms (GCM) 10K type strain sequencing project: providing services to taxonomists for standard genome sequencing and annotation.</title>
        <authorList>
            <consortium name="The Broad Institute Genomics Platform"/>
            <consortium name="The Broad Institute Genome Sequencing Center for Infectious Disease"/>
            <person name="Wu L."/>
            <person name="Ma J."/>
        </authorList>
    </citation>
    <scope>NUCLEOTIDE SEQUENCE [LARGE SCALE GENOMIC DNA]</scope>
    <source>
        <strain evidence="17">KCTC 22558</strain>
    </source>
</reference>
<dbReference type="Gene3D" id="2.170.130.10">
    <property type="entry name" value="TonB-dependent receptor, plug domain"/>
    <property type="match status" value="1"/>
</dbReference>
<keyword evidence="10 11" id="KW-0998">Cell outer membrane</keyword>
<dbReference type="Pfam" id="PF07715">
    <property type="entry name" value="Plug"/>
    <property type="match status" value="1"/>
</dbReference>
<keyword evidence="2 11" id="KW-0813">Transport</keyword>
<evidence type="ECO:0000256" key="5">
    <source>
        <dbReference type="ARBA" id="ARBA00022692"/>
    </source>
</evidence>
<dbReference type="InterPro" id="IPR000531">
    <property type="entry name" value="Beta-barrel_TonB"/>
</dbReference>
<evidence type="ECO:0000256" key="12">
    <source>
        <dbReference type="RuleBase" id="RU003357"/>
    </source>
</evidence>
<dbReference type="Proteomes" id="UP000643403">
    <property type="component" value="Unassembled WGS sequence"/>
</dbReference>
<gene>
    <name evidence="16" type="primary">yncD</name>
    <name evidence="16" type="ORF">GCM10008101_24270</name>
</gene>
<comment type="subcellular location">
    <subcellularLocation>
        <location evidence="1 11">Cell outer membrane</location>
        <topology evidence="1 11">Multi-pass membrane protein</topology>
    </subcellularLocation>
</comment>
<keyword evidence="6" id="KW-0408">Iron</keyword>
<comment type="caution">
    <text evidence="16">The sequence shown here is derived from an EMBL/GenBank/DDBJ whole genome shotgun (WGS) entry which is preliminary data.</text>
</comment>
<dbReference type="InterPro" id="IPR037066">
    <property type="entry name" value="Plug_dom_sf"/>
</dbReference>
<dbReference type="EMBL" id="BMXY01000003">
    <property type="protein sequence ID" value="GGZ69076.1"/>
    <property type="molecule type" value="Genomic_DNA"/>
</dbReference>
<evidence type="ECO:0000259" key="14">
    <source>
        <dbReference type="Pfam" id="PF00593"/>
    </source>
</evidence>
<evidence type="ECO:0000256" key="11">
    <source>
        <dbReference type="PROSITE-ProRule" id="PRU01360"/>
    </source>
</evidence>
<dbReference type="RefSeq" id="WP_189450312.1">
    <property type="nucleotide sequence ID" value="NZ_BMXY01000003.1"/>
</dbReference>
<organism evidence="16 17">
    <name type="scientific">Cognatilysobacter xinjiangensis</name>
    <dbReference type="NCBI Taxonomy" id="546892"/>
    <lineage>
        <taxon>Bacteria</taxon>
        <taxon>Pseudomonadati</taxon>
        <taxon>Pseudomonadota</taxon>
        <taxon>Gammaproteobacteria</taxon>
        <taxon>Lysobacterales</taxon>
        <taxon>Lysobacteraceae</taxon>
        <taxon>Cognatilysobacter</taxon>
    </lineage>
</organism>
<evidence type="ECO:0000256" key="2">
    <source>
        <dbReference type="ARBA" id="ARBA00022448"/>
    </source>
</evidence>
<comment type="similarity">
    <text evidence="11 12">Belongs to the TonB-dependent receptor family.</text>
</comment>
<feature type="domain" description="TonB-dependent receptor-like beta-barrel" evidence="14">
    <location>
        <begin position="237"/>
        <end position="664"/>
    </location>
</feature>
<dbReference type="SUPFAM" id="SSF56935">
    <property type="entry name" value="Porins"/>
    <property type="match status" value="1"/>
</dbReference>
<keyword evidence="13" id="KW-0732">Signal</keyword>
<dbReference type="PANTHER" id="PTHR32552">
    <property type="entry name" value="FERRICHROME IRON RECEPTOR-RELATED"/>
    <property type="match status" value="1"/>
</dbReference>
<evidence type="ECO:0000256" key="6">
    <source>
        <dbReference type="ARBA" id="ARBA00023004"/>
    </source>
</evidence>
<evidence type="ECO:0000256" key="10">
    <source>
        <dbReference type="ARBA" id="ARBA00023237"/>
    </source>
</evidence>
<dbReference type="Pfam" id="PF00593">
    <property type="entry name" value="TonB_dep_Rec_b-barrel"/>
    <property type="match status" value="1"/>
</dbReference>
<feature type="chain" id="PRO_5045747614" evidence="13">
    <location>
        <begin position="19"/>
        <end position="701"/>
    </location>
</feature>
<evidence type="ECO:0000256" key="1">
    <source>
        <dbReference type="ARBA" id="ARBA00004571"/>
    </source>
</evidence>
<keyword evidence="7" id="KW-0406">Ion transport</keyword>
<evidence type="ECO:0000313" key="16">
    <source>
        <dbReference type="EMBL" id="GGZ69076.1"/>
    </source>
</evidence>
<keyword evidence="3 11" id="KW-1134">Transmembrane beta strand</keyword>
<accession>A0ABQ3C924</accession>
<dbReference type="InterPro" id="IPR012910">
    <property type="entry name" value="Plug_dom"/>
</dbReference>
<evidence type="ECO:0000259" key="15">
    <source>
        <dbReference type="Pfam" id="PF07715"/>
    </source>
</evidence>
<feature type="signal peptide" evidence="13">
    <location>
        <begin position="1"/>
        <end position="18"/>
    </location>
</feature>
<name>A0ABQ3C924_9GAMM</name>
<keyword evidence="5 11" id="KW-0812">Transmembrane</keyword>
<proteinExistence type="inferred from homology"/>
<dbReference type="InterPro" id="IPR036942">
    <property type="entry name" value="Beta-barrel_TonB_sf"/>
</dbReference>
<keyword evidence="4" id="KW-0410">Iron transport</keyword>
<sequence>MIRFLPLCLLAGTAAAQAQDASRAAVELDRVQVIATRAPRAVEATPAAVSVLQGDALDTAGHGATLSETLAGVPGVLARPRQNWAQDEQISIRGFGTRASFGIRSVRLYVDGIPATMPDGQGQVSHFPLGEAQRIEILRGPFAALYGNGAGGVVQLWTEDGGDPERVGLRASAGDFGSRRIGANLRGAAGDVDYAVAASRFSTDGWRAHSRATRTGVNAKLAMPLAGGRLTLVGNGFDSPDVEDPQGLTREQALADPRQASAGALRFDTRKTARQLQLGAIFDRDFGDDALRVLAYGGRRRVEQVLSTPPEAQRSPLSAGGWVDLESPFAGIDARWTWHRELGARPLEVVLGLDVERQRQSRAGYENFVGDVAGVRGALRLRQEDRVESVDPYLQATWDFASAWSLSGGLRATRVTFESDDRFVTAANPDDSGRTRYSALSPVLGVTWRPNAMLSLYASAGRGVETPTSNELAYRSDGGSGPNYLLRPMRLRNAEVGARVARGGLRGELALFQADARDELVVNTSVGGRTSFRNAGPTRRRGVEGALRLPLGERWRLDLSGTWLDAEFRAPFASCTGTGCTSPAIVEAGTTLPGIPRTQAYAALRRGGATGWQAQVDALHVGGVSATTAGDVRTDGYVLLGASVAWAFDGAHARGRVFAGVANLADRRYIGSVIVNDGNGRYFEPGAGRTFTLGVEAHWGD</sequence>
<dbReference type="PANTHER" id="PTHR32552:SF81">
    <property type="entry name" value="TONB-DEPENDENT OUTER MEMBRANE RECEPTOR"/>
    <property type="match status" value="1"/>
</dbReference>
<evidence type="ECO:0000313" key="17">
    <source>
        <dbReference type="Proteomes" id="UP000643403"/>
    </source>
</evidence>
<keyword evidence="8 12" id="KW-0798">TonB box</keyword>
<evidence type="ECO:0000256" key="8">
    <source>
        <dbReference type="ARBA" id="ARBA00023077"/>
    </source>
</evidence>
<evidence type="ECO:0000256" key="13">
    <source>
        <dbReference type="SAM" id="SignalP"/>
    </source>
</evidence>
<dbReference type="Gene3D" id="2.40.170.20">
    <property type="entry name" value="TonB-dependent receptor, beta-barrel domain"/>
    <property type="match status" value="1"/>
</dbReference>
<evidence type="ECO:0000256" key="3">
    <source>
        <dbReference type="ARBA" id="ARBA00022452"/>
    </source>
</evidence>